<dbReference type="Pfam" id="PF08206">
    <property type="entry name" value="OB_RNB"/>
    <property type="match status" value="1"/>
</dbReference>
<dbReference type="RefSeq" id="WP_013638117.1">
    <property type="nucleotide sequence ID" value="NC_015185.1"/>
</dbReference>
<dbReference type="AlphaFoldDB" id="F0S2T7"/>
<dbReference type="EMBL" id="CP002543">
    <property type="protein sequence ID" value="ADY73159.1"/>
    <property type="molecule type" value="Genomic_DNA"/>
</dbReference>
<reference evidence="10 11" key="1">
    <citation type="journal article" date="2011" name="Stand. Genomic Sci.">
        <title>Complete genome sequence of the thermophilic sulfur-reducer Desulfurobacterium thermolithotrophum type strain (BSA(T)) from a deep-sea hydrothermal vent.</title>
        <authorList>
            <person name="Goker M."/>
            <person name="Daligault H."/>
            <person name="Mwirichia R."/>
            <person name="Lapidus A."/>
            <person name="Lucas S."/>
            <person name="Deshpande S."/>
            <person name="Pagani I."/>
            <person name="Tapia R."/>
            <person name="Cheng J.F."/>
            <person name="Goodwin L."/>
            <person name="Pitluck S."/>
            <person name="Liolios K."/>
            <person name="Ivanova N."/>
            <person name="Mavromatis K."/>
            <person name="Mikhailova N."/>
            <person name="Pati A."/>
            <person name="Chen A."/>
            <person name="Palaniappan K."/>
            <person name="Han C."/>
            <person name="Land M."/>
            <person name="Hauser L."/>
            <person name="Pan C."/>
            <person name="Brambilla E.M."/>
            <person name="Rohde M."/>
            <person name="Spring S."/>
            <person name="Sikorski J."/>
            <person name="Wirth R."/>
            <person name="Detter J.C."/>
            <person name="Woyke T."/>
            <person name="Bristow J."/>
            <person name="Eisen J.A."/>
            <person name="Markowitz V."/>
            <person name="Hugenholtz P."/>
            <person name="Kyrpides N.C."/>
            <person name="Klenk H.P."/>
        </authorList>
    </citation>
    <scope>NUCLEOTIDE SEQUENCE [LARGE SCALE GENOMIC DNA]</scope>
    <source>
        <strain evidence="11">DSM 11699 / BSA</strain>
    </source>
</reference>
<dbReference type="STRING" id="868864.Dester_0507"/>
<dbReference type="EC" id="3.1.13.1" evidence="8"/>
<dbReference type="SMART" id="SM00955">
    <property type="entry name" value="RNB"/>
    <property type="match status" value="1"/>
</dbReference>
<evidence type="ECO:0000313" key="10">
    <source>
        <dbReference type="EMBL" id="ADY73159.1"/>
    </source>
</evidence>
<gene>
    <name evidence="8" type="primary">rnr</name>
    <name evidence="10" type="ordered locus">Dester_0507</name>
</gene>
<dbReference type="HOGENOM" id="CLU_002333_7_0_0"/>
<dbReference type="GO" id="GO:0008859">
    <property type="term" value="F:exoribonuclease II activity"/>
    <property type="evidence" value="ECO:0007669"/>
    <property type="project" value="UniProtKB-UniRule"/>
</dbReference>
<dbReference type="InterPro" id="IPR022966">
    <property type="entry name" value="RNase_II/R_CS"/>
</dbReference>
<dbReference type="Gene3D" id="2.40.50.140">
    <property type="entry name" value="Nucleic acid-binding proteins"/>
    <property type="match status" value="2"/>
</dbReference>
<dbReference type="GO" id="GO:0005829">
    <property type="term" value="C:cytosol"/>
    <property type="evidence" value="ECO:0007669"/>
    <property type="project" value="UniProtKB-ARBA"/>
</dbReference>
<dbReference type="PANTHER" id="PTHR23355">
    <property type="entry name" value="RIBONUCLEASE"/>
    <property type="match status" value="1"/>
</dbReference>
<dbReference type="KEGG" id="dte:Dester_0507"/>
<dbReference type="InterPro" id="IPR013223">
    <property type="entry name" value="RNase_B_OB_dom"/>
</dbReference>
<dbReference type="InParanoid" id="F0S2T7"/>
<dbReference type="InterPro" id="IPR011129">
    <property type="entry name" value="CSD"/>
</dbReference>
<dbReference type="PANTHER" id="PTHR23355:SF9">
    <property type="entry name" value="DIS3-LIKE EXONUCLEASE 2"/>
    <property type="match status" value="1"/>
</dbReference>
<feature type="domain" description="S1 motif" evidence="9">
    <location>
        <begin position="619"/>
        <end position="702"/>
    </location>
</feature>
<evidence type="ECO:0000256" key="6">
    <source>
        <dbReference type="ARBA" id="ARBA00022839"/>
    </source>
</evidence>
<dbReference type="OrthoDB" id="9764149at2"/>
<keyword evidence="5 8" id="KW-0378">Hydrolase</keyword>
<evidence type="ECO:0000256" key="3">
    <source>
        <dbReference type="ARBA" id="ARBA00022490"/>
    </source>
</evidence>
<dbReference type="Pfam" id="PF00575">
    <property type="entry name" value="S1"/>
    <property type="match status" value="1"/>
</dbReference>
<evidence type="ECO:0000256" key="2">
    <source>
        <dbReference type="ARBA" id="ARBA00004496"/>
    </source>
</evidence>
<comment type="subcellular location">
    <subcellularLocation>
        <location evidence="2 8">Cytoplasm</location>
    </subcellularLocation>
</comment>
<name>F0S2T7_DESTD</name>
<dbReference type="eggNOG" id="COG0557">
    <property type="taxonomic scope" value="Bacteria"/>
</dbReference>
<keyword evidence="7 8" id="KW-0694">RNA-binding</keyword>
<evidence type="ECO:0000256" key="1">
    <source>
        <dbReference type="ARBA" id="ARBA00001849"/>
    </source>
</evidence>
<evidence type="ECO:0000313" key="11">
    <source>
        <dbReference type="Proteomes" id="UP000007102"/>
    </source>
</evidence>
<evidence type="ECO:0000256" key="7">
    <source>
        <dbReference type="ARBA" id="ARBA00022884"/>
    </source>
</evidence>
<comment type="function">
    <text evidence="8">3'-5' exoribonuclease that releases 5'-nucleoside monophosphates and is involved in maturation of structured RNAs.</text>
</comment>
<dbReference type="PROSITE" id="PS50126">
    <property type="entry name" value="S1"/>
    <property type="match status" value="1"/>
</dbReference>
<organism evidence="10 11">
    <name type="scientific">Desulfurobacterium thermolithotrophum (strain DSM 11699 / BSA)</name>
    <dbReference type="NCBI Taxonomy" id="868864"/>
    <lineage>
        <taxon>Bacteria</taxon>
        <taxon>Pseudomonadati</taxon>
        <taxon>Aquificota</taxon>
        <taxon>Aquificia</taxon>
        <taxon>Desulfurobacteriales</taxon>
        <taxon>Desulfurobacteriaceae</taxon>
        <taxon>Desulfurobacterium</taxon>
    </lineage>
</organism>
<proteinExistence type="inferred from homology"/>
<comment type="catalytic activity">
    <reaction evidence="1 8">
        <text>Exonucleolytic cleavage in the 3'- to 5'-direction to yield nucleoside 5'-phosphates.</text>
        <dbReference type="EC" id="3.1.13.1"/>
    </reaction>
</comment>
<sequence>MNLEKGIFEALEKLNKPLKAREIAKFLGIPVEERAELREKLKELSKEGKLVKLKGAKYALPEKLNLIVGKLCVYREGYGFVDPINGGKGVFVPGRNMNGAMNGDIVAVEIVKEFKDGRKEGKIVSVIERAIKKVVGRVEKTRRYCFVIPEDKRIRYDILLTSEDCEKVENGDYVVAEIISYPSETRGPVGRLLENLGKTGPKLDIELIIRKYDLPVEFPPEALEEAEKISDVVIEEDLKGRVDLREQLCFTIDGENARDFDDAVAIEKLSDGNYKLYVHIADVSHYVKPGSALDREAYKRGTSVYFPDRCIPMLPEKLSNGICSLNPNVDRLTFTCEMVINKKGIVVDYKIYESVIHSKARLTYTIAQKIIDGDKEAIDKFPHVVESLKTMYELAQILYKKRYKRGSLDFDLPEPVVVLSTEGEPIDIYRAERLWAHRIIEEFMIAANETVAEYMFWTDYPSVYRIHESPDREKLQEFLNFVRSLGIRVPSVKNDIQPKMLQKILEEVEGKSEEKLVNYLMLRTMARAKYSPDNVGHFGLASTYYTHFTSPIRRYADLQLHRQVKMALNGEFNSENIPLWEEKLELICKHVTERSINADEAERDVIELKKLQFAKKHIGEVFEAMITGISEQGLYIETIEQLIPGFIHVANLRNDYYICIPKQYCLIGEKTRTIFRIGDRLLVRLINVDVENRKADFDFVRKLK</sequence>
<dbReference type="SMART" id="SM00316">
    <property type="entry name" value="S1"/>
    <property type="match status" value="1"/>
</dbReference>
<dbReference type="NCBIfam" id="TIGR00358">
    <property type="entry name" value="3_prime_RNase"/>
    <property type="match status" value="1"/>
</dbReference>
<evidence type="ECO:0000256" key="4">
    <source>
        <dbReference type="ARBA" id="ARBA00022722"/>
    </source>
</evidence>
<keyword evidence="6 8" id="KW-0269">Exonuclease</keyword>
<dbReference type="SUPFAM" id="SSF50249">
    <property type="entry name" value="Nucleic acid-binding proteins"/>
    <property type="match status" value="4"/>
</dbReference>
<dbReference type="GO" id="GO:0003723">
    <property type="term" value="F:RNA binding"/>
    <property type="evidence" value="ECO:0007669"/>
    <property type="project" value="UniProtKB-UniRule"/>
</dbReference>
<dbReference type="SMART" id="SM00357">
    <property type="entry name" value="CSP"/>
    <property type="match status" value="2"/>
</dbReference>
<evidence type="ECO:0000256" key="5">
    <source>
        <dbReference type="ARBA" id="ARBA00022801"/>
    </source>
</evidence>
<dbReference type="InterPro" id="IPR003029">
    <property type="entry name" value="S1_domain"/>
</dbReference>
<dbReference type="InterPro" id="IPR050180">
    <property type="entry name" value="RNR_Ribonuclease"/>
</dbReference>
<accession>F0S2T7</accession>
<keyword evidence="4 8" id="KW-0540">Nuclease</keyword>
<keyword evidence="11" id="KW-1185">Reference proteome</keyword>
<dbReference type="InterPro" id="IPR011805">
    <property type="entry name" value="RNase_R"/>
</dbReference>
<dbReference type="Pfam" id="PF17876">
    <property type="entry name" value="CSD2"/>
    <property type="match status" value="1"/>
</dbReference>
<dbReference type="Pfam" id="PF00773">
    <property type="entry name" value="RNB"/>
    <property type="match status" value="1"/>
</dbReference>
<evidence type="ECO:0000256" key="8">
    <source>
        <dbReference type="HAMAP-Rule" id="MF_01895"/>
    </source>
</evidence>
<dbReference type="NCBIfam" id="TIGR02063">
    <property type="entry name" value="RNase_R"/>
    <property type="match status" value="1"/>
</dbReference>
<dbReference type="FunCoup" id="F0S2T7">
    <property type="interactions" value="380"/>
</dbReference>
<dbReference type="Proteomes" id="UP000007102">
    <property type="component" value="Chromosome"/>
</dbReference>
<dbReference type="PROSITE" id="PS01175">
    <property type="entry name" value="RIBONUCLEASE_II"/>
    <property type="match status" value="1"/>
</dbReference>
<dbReference type="GO" id="GO:0006402">
    <property type="term" value="P:mRNA catabolic process"/>
    <property type="evidence" value="ECO:0007669"/>
    <property type="project" value="TreeGrafter"/>
</dbReference>
<dbReference type="InterPro" id="IPR001900">
    <property type="entry name" value="RNase_II/R"/>
</dbReference>
<comment type="similarity">
    <text evidence="8">Belongs to the RNR ribonuclease family. RNase R subfamily.</text>
</comment>
<evidence type="ECO:0000259" key="9">
    <source>
        <dbReference type="PROSITE" id="PS50126"/>
    </source>
</evidence>
<dbReference type="InterPro" id="IPR012340">
    <property type="entry name" value="NA-bd_OB-fold"/>
</dbReference>
<dbReference type="HAMAP" id="MF_01895">
    <property type="entry name" value="RNase_R"/>
    <property type="match status" value="1"/>
</dbReference>
<keyword evidence="3 8" id="KW-0963">Cytoplasm</keyword>
<protein>
    <recommendedName>
        <fullName evidence="8">Ribonuclease R</fullName>
        <shortName evidence="8">RNase R</shortName>
        <ecNumber evidence="8">3.1.13.1</ecNumber>
    </recommendedName>
</protein>
<reference evidence="11" key="2">
    <citation type="submission" date="2011-02" db="EMBL/GenBank/DDBJ databases">
        <title>The complete genome of Desulfurobacterium thermolithotrophum DSM 11699.</title>
        <authorList>
            <consortium name="US DOE Joint Genome Institute (JGI-PGF)"/>
            <person name="Lucas S."/>
            <person name="Copeland A."/>
            <person name="Lapidus A."/>
            <person name="Bruce D."/>
            <person name="Goodwin L."/>
            <person name="Pitluck S."/>
            <person name="Kyrpides N."/>
            <person name="Mavromatis K."/>
            <person name="Pagani I."/>
            <person name="Ivanova N."/>
            <person name="Mikhailova N."/>
            <person name="Daligault H."/>
            <person name="Detter J.C."/>
            <person name="Tapia R."/>
            <person name="Han C."/>
            <person name="Land M."/>
            <person name="Hauser L."/>
            <person name="Markowitz V."/>
            <person name="Cheng J.-F."/>
            <person name="Hugenholtz P."/>
            <person name="Woyke T."/>
            <person name="Wu D."/>
            <person name="Spring S."/>
            <person name="Brambilla E."/>
            <person name="Klenk H.-P."/>
            <person name="Eisen J.A."/>
        </authorList>
    </citation>
    <scope>NUCLEOTIDE SEQUENCE [LARGE SCALE GENOMIC DNA]</scope>
    <source>
        <strain evidence="11">DSM 11699 / BSA</strain>
    </source>
</reference>
<dbReference type="CDD" id="cd04471">
    <property type="entry name" value="S1_RNase_R"/>
    <property type="match status" value="1"/>
</dbReference>
<dbReference type="InterPro" id="IPR004476">
    <property type="entry name" value="RNase_II/RNase_R"/>
</dbReference>
<dbReference type="InterPro" id="IPR040476">
    <property type="entry name" value="CSD2"/>
</dbReference>